<comment type="caution">
    <text evidence="1">The sequence shown here is derived from an EMBL/GenBank/DDBJ whole genome shotgun (WGS) entry which is preliminary data.</text>
</comment>
<name>A0ABU4PKL8_9SPHN</name>
<dbReference type="RefSeq" id="WP_029622524.1">
    <property type="nucleotide sequence ID" value="NZ_JAWXXV010000001.1"/>
</dbReference>
<protein>
    <submittedName>
        <fullName evidence="1">Uncharacterized protein</fullName>
    </submittedName>
</protein>
<evidence type="ECO:0000313" key="1">
    <source>
        <dbReference type="EMBL" id="MDX5983692.1"/>
    </source>
</evidence>
<accession>A0ABU4PKL8</accession>
<reference evidence="1 2" key="1">
    <citation type="submission" date="2023-11" db="EMBL/GenBank/DDBJ databases">
        <title>MicrobeMod: A computational toolkit for identifying prokaryotic methylation and restriction-modification with nanopore sequencing.</title>
        <authorList>
            <person name="Crits-Christoph A."/>
            <person name="Kang S.C."/>
            <person name="Lee H."/>
            <person name="Ostrov N."/>
        </authorList>
    </citation>
    <scope>NUCLEOTIDE SEQUENCE [LARGE SCALE GENOMIC DNA]</scope>
    <source>
        <strain evidence="1 2">ATCC 14820</strain>
    </source>
</reference>
<proteinExistence type="predicted"/>
<organism evidence="1 2">
    <name type="scientific">Sphingomonas echinoides</name>
    <dbReference type="NCBI Taxonomy" id="59803"/>
    <lineage>
        <taxon>Bacteria</taxon>
        <taxon>Pseudomonadati</taxon>
        <taxon>Pseudomonadota</taxon>
        <taxon>Alphaproteobacteria</taxon>
        <taxon>Sphingomonadales</taxon>
        <taxon>Sphingomonadaceae</taxon>
        <taxon>Sphingomonas</taxon>
    </lineage>
</organism>
<sequence length="275" mass="30637">MSAFMWTDRDGRRHQLDSPAPIEAEAAAIAEEMDRYVAMLDNPDRMIRDPARAAIRKLQPRLDQLRDDLARWNAHAVAVTRAEAAKLAEHIDRLPAMIADITLVVALHGEHERILAATAGAPETRAQILAAPMTALQRRAIAACESRTAPPDTATRGEAKAWLDEQTRFARRAQADDGWFAWIDRNGHAHRLPDPLAIEREVAIIAGELAELRPALADSSAPDALYKAVNAAFASWERLQILQGDLERFESEDTAREDAAWNNYAADWRSKRKTS</sequence>
<keyword evidence="2" id="KW-1185">Reference proteome</keyword>
<dbReference type="EMBL" id="JAWXXV010000001">
    <property type="protein sequence ID" value="MDX5983692.1"/>
    <property type="molecule type" value="Genomic_DNA"/>
</dbReference>
<evidence type="ECO:0000313" key="2">
    <source>
        <dbReference type="Proteomes" id="UP001279660"/>
    </source>
</evidence>
<dbReference type="Proteomes" id="UP001279660">
    <property type="component" value="Unassembled WGS sequence"/>
</dbReference>
<gene>
    <name evidence="1" type="ORF">SIL82_05415</name>
</gene>